<keyword evidence="13" id="KW-1185">Reference proteome</keyword>
<keyword evidence="9 12" id="KW-0378">Hydrolase</keyword>
<dbReference type="GO" id="GO:0043137">
    <property type="term" value="P:DNA replication, removal of RNA primer"/>
    <property type="evidence" value="ECO:0007669"/>
    <property type="project" value="TreeGrafter"/>
</dbReference>
<dbReference type="SUPFAM" id="SSF53098">
    <property type="entry name" value="Ribonuclease H-like"/>
    <property type="match status" value="1"/>
</dbReference>
<dbReference type="InterPro" id="IPR012337">
    <property type="entry name" value="RNaseH-like_sf"/>
</dbReference>
<dbReference type="KEGG" id="snay:FZC37_01385"/>
<name>A0A5C0UIH7_9RICK</name>
<dbReference type="RefSeq" id="WP_148951948.1">
    <property type="nucleotide sequence ID" value="NZ_CP043312.1"/>
</dbReference>
<evidence type="ECO:0000256" key="3">
    <source>
        <dbReference type="ARBA" id="ARBA00005300"/>
    </source>
</evidence>
<dbReference type="PANTHER" id="PTHR10642:SF26">
    <property type="entry name" value="RIBONUCLEASE H1"/>
    <property type="match status" value="1"/>
</dbReference>
<dbReference type="PROSITE" id="PS50879">
    <property type="entry name" value="RNASE_H_1"/>
    <property type="match status" value="1"/>
</dbReference>
<keyword evidence="8" id="KW-0255">Endonuclease</keyword>
<accession>A0A5C0UIH7</accession>
<proteinExistence type="inferred from homology"/>
<dbReference type="Pfam" id="PF00075">
    <property type="entry name" value="RNase_H"/>
    <property type="match status" value="1"/>
</dbReference>
<dbReference type="Proteomes" id="UP000323844">
    <property type="component" value="Chromosome"/>
</dbReference>
<evidence type="ECO:0000256" key="7">
    <source>
        <dbReference type="ARBA" id="ARBA00022723"/>
    </source>
</evidence>
<dbReference type="PANTHER" id="PTHR10642">
    <property type="entry name" value="RIBONUCLEASE H1"/>
    <property type="match status" value="1"/>
</dbReference>
<gene>
    <name evidence="12" type="primary">rnhA</name>
    <name evidence="12" type="ORF">FZC37_01385</name>
</gene>
<evidence type="ECO:0000256" key="9">
    <source>
        <dbReference type="ARBA" id="ARBA00022801"/>
    </source>
</evidence>
<comment type="catalytic activity">
    <reaction evidence="1">
        <text>Endonucleolytic cleavage to 5'-phosphomonoester.</text>
        <dbReference type="EC" id="3.1.26.4"/>
    </reaction>
</comment>
<evidence type="ECO:0000313" key="12">
    <source>
        <dbReference type="EMBL" id="QEK39587.1"/>
    </source>
</evidence>
<organism evidence="12 13">
    <name type="scientific">Candidatus Sneabacter namystus</name>
    <dbReference type="NCBI Taxonomy" id="2601646"/>
    <lineage>
        <taxon>Bacteria</taxon>
        <taxon>Pseudomonadati</taxon>
        <taxon>Pseudomonadota</taxon>
        <taxon>Alphaproteobacteria</taxon>
        <taxon>Rickettsiales</taxon>
        <taxon>Rickettsiaceae</taxon>
        <taxon>Rickettsieae</taxon>
        <taxon>Candidatus Sneabacter</taxon>
    </lineage>
</organism>
<evidence type="ECO:0000256" key="6">
    <source>
        <dbReference type="ARBA" id="ARBA00022722"/>
    </source>
</evidence>
<comment type="subunit">
    <text evidence="4">Monomer.</text>
</comment>
<comment type="cofactor">
    <cofactor evidence="2">
        <name>Mg(2+)</name>
        <dbReference type="ChEBI" id="CHEBI:18420"/>
    </cofactor>
</comment>
<dbReference type="InterPro" id="IPR002156">
    <property type="entry name" value="RNaseH_domain"/>
</dbReference>
<keyword evidence="6" id="KW-0540">Nuclease</keyword>
<keyword evidence="7" id="KW-0479">Metal-binding</keyword>
<dbReference type="GO" id="GO:0004523">
    <property type="term" value="F:RNA-DNA hybrid ribonuclease activity"/>
    <property type="evidence" value="ECO:0007669"/>
    <property type="project" value="UniProtKB-EC"/>
</dbReference>
<comment type="similarity">
    <text evidence="3">Belongs to the RNase H family.</text>
</comment>
<dbReference type="AlphaFoldDB" id="A0A5C0UIH7"/>
<evidence type="ECO:0000259" key="11">
    <source>
        <dbReference type="PROSITE" id="PS50879"/>
    </source>
</evidence>
<evidence type="ECO:0000256" key="1">
    <source>
        <dbReference type="ARBA" id="ARBA00000077"/>
    </source>
</evidence>
<dbReference type="OrthoDB" id="7845843at2"/>
<evidence type="ECO:0000256" key="2">
    <source>
        <dbReference type="ARBA" id="ARBA00001946"/>
    </source>
</evidence>
<evidence type="ECO:0000256" key="10">
    <source>
        <dbReference type="ARBA" id="ARBA00022842"/>
    </source>
</evidence>
<dbReference type="Gene3D" id="3.30.420.10">
    <property type="entry name" value="Ribonuclease H-like superfamily/Ribonuclease H"/>
    <property type="match status" value="1"/>
</dbReference>
<dbReference type="EC" id="3.1.26.4" evidence="5"/>
<evidence type="ECO:0000256" key="8">
    <source>
        <dbReference type="ARBA" id="ARBA00022759"/>
    </source>
</evidence>
<dbReference type="EMBL" id="CP043312">
    <property type="protein sequence ID" value="QEK39587.1"/>
    <property type="molecule type" value="Genomic_DNA"/>
</dbReference>
<evidence type="ECO:0000256" key="4">
    <source>
        <dbReference type="ARBA" id="ARBA00011245"/>
    </source>
</evidence>
<dbReference type="GO" id="GO:0003676">
    <property type="term" value="F:nucleic acid binding"/>
    <property type="evidence" value="ECO:0007669"/>
    <property type="project" value="InterPro"/>
</dbReference>
<protein>
    <recommendedName>
        <fullName evidence="5">ribonuclease H</fullName>
        <ecNumber evidence="5">3.1.26.4</ecNumber>
    </recommendedName>
</protein>
<dbReference type="InterPro" id="IPR022892">
    <property type="entry name" value="RNaseHI"/>
</dbReference>
<sequence>MDEIIAYTDGACSHNPGPGGWGVFILFGTIGKFLKGSHPHTTNNQMEMMAAIKTLRLLKTPSTITIYTDSQYLQLGASQWIYKWEKSNWKTSNKAIIKNLDMWKEIYEYIKIHKITWKLVKAHAGNVGNEIADSLATLAKRI</sequence>
<dbReference type="GO" id="GO:0046872">
    <property type="term" value="F:metal ion binding"/>
    <property type="evidence" value="ECO:0007669"/>
    <property type="project" value="UniProtKB-KW"/>
</dbReference>
<evidence type="ECO:0000256" key="5">
    <source>
        <dbReference type="ARBA" id="ARBA00012180"/>
    </source>
</evidence>
<dbReference type="InterPro" id="IPR036397">
    <property type="entry name" value="RNaseH_sf"/>
</dbReference>
<dbReference type="NCBIfam" id="NF001236">
    <property type="entry name" value="PRK00203.1"/>
    <property type="match status" value="1"/>
</dbReference>
<feature type="domain" description="RNase H type-1" evidence="11">
    <location>
        <begin position="1"/>
        <end position="141"/>
    </location>
</feature>
<reference evidence="12 13" key="1">
    <citation type="submission" date="2019-08" db="EMBL/GenBank/DDBJ databases">
        <title>Highly reduced genomes of protist endosymbionts show evolutionary convergence.</title>
        <authorList>
            <person name="George E."/>
            <person name="Husnik F."/>
            <person name="Tashyreva D."/>
            <person name="Prokopchuk G."/>
            <person name="Horak A."/>
            <person name="Kwong W.K."/>
            <person name="Lukes J."/>
            <person name="Keeling P.J."/>
        </authorList>
    </citation>
    <scope>NUCLEOTIDE SEQUENCE [LARGE SCALE GENOMIC DNA]</scope>
    <source>
        <strain evidence="12">1621</strain>
    </source>
</reference>
<dbReference type="InterPro" id="IPR050092">
    <property type="entry name" value="RNase_H"/>
</dbReference>
<evidence type="ECO:0000313" key="13">
    <source>
        <dbReference type="Proteomes" id="UP000323844"/>
    </source>
</evidence>
<keyword evidence="10" id="KW-0460">Magnesium</keyword>
<dbReference type="CDD" id="cd09278">
    <property type="entry name" value="RNase_HI_prokaryote_like"/>
    <property type="match status" value="1"/>
</dbReference>